<dbReference type="Proteomes" id="UP000248764">
    <property type="component" value="Unassembled WGS sequence"/>
</dbReference>
<organism evidence="1 2">
    <name type="scientific">Jiangella anatolica</name>
    <dbReference type="NCBI Taxonomy" id="2670374"/>
    <lineage>
        <taxon>Bacteria</taxon>
        <taxon>Bacillati</taxon>
        <taxon>Actinomycetota</taxon>
        <taxon>Actinomycetes</taxon>
        <taxon>Jiangellales</taxon>
        <taxon>Jiangellaceae</taxon>
        <taxon>Jiangella</taxon>
    </lineage>
</organism>
<accession>A0A2W2BDU6</accession>
<dbReference type="EMBL" id="POTW01000018">
    <property type="protein sequence ID" value="PZF84152.1"/>
    <property type="molecule type" value="Genomic_DNA"/>
</dbReference>
<dbReference type="RefSeq" id="WP_111254495.1">
    <property type="nucleotide sequence ID" value="NZ_POTW01000018.1"/>
</dbReference>
<protein>
    <submittedName>
        <fullName evidence="1">Uncharacterized protein</fullName>
    </submittedName>
</protein>
<comment type="caution">
    <text evidence="1">The sequence shown here is derived from an EMBL/GenBank/DDBJ whole genome shotgun (WGS) entry which is preliminary data.</text>
</comment>
<proteinExistence type="predicted"/>
<reference evidence="1 2" key="1">
    <citation type="submission" date="2018-01" db="EMBL/GenBank/DDBJ databases">
        <title>Draft genome sequence of Jiangella sp. GTF31.</title>
        <authorList>
            <person name="Sahin N."/>
            <person name="Ay H."/>
            <person name="Saygin H."/>
        </authorList>
    </citation>
    <scope>NUCLEOTIDE SEQUENCE [LARGE SCALE GENOMIC DNA]</scope>
    <source>
        <strain evidence="1 2">GTF31</strain>
    </source>
</reference>
<sequence length="347" mass="35955">MRFYSSIASEATIQGGVDGGATTITVAGATGYPASTPFTAVLDPDTSTEEIVTVTNRAGGLWTIQRAQDGTAALPHENGAKVRHMATARDFREPQEHIDASTGVHGVTSGNVVGTSQAQTLTNKTISGTSNTLTNIAQSSVTNLTTDLAALDSTLDGHIAATAAHGATGAVVGTTNAQTLSNKTIAGASNTLQVRQQDLTDAYYILCAQTADANIAASTKTRVSYTTQDSRGTWASDGHSSRRIVPVTGRYRIRMWGQFKAGGISASNRIYIHDAPADGTSEGTMLRQGNIQTSTTGATGADIGITVTVNAGRAICFFFENNFASSVWGTDGGLAFSGYSVEYLGPA</sequence>
<evidence type="ECO:0000313" key="2">
    <source>
        <dbReference type="Proteomes" id="UP000248764"/>
    </source>
</evidence>
<dbReference type="AlphaFoldDB" id="A0A2W2BDU6"/>
<gene>
    <name evidence="1" type="ORF">C1I92_09895</name>
</gene>
<keyword evidence="2" id="KW-1185">Reference proteome</keyword>
<evidence type="ECO:0000313" key="1">
    <source>
        <dbReference type="EMBL" id="PZF84152.1"/>
    </source>
</evidence>
<name>A0A2W2BDU6_9ACTN</name>